<dbReference type="InterPro" id="IPR016796">
    <property type="entry name" value="UCP021774"/>
</dbReference>
<dbReference type="PANTHER" id="PTHR38342:SF1">
    <property type="entry name" value="SLR5037 PROTEIN"/>
    <property type="match status" value="1"/>
</dbReference>
<comment type="caution">
    <text evidence="2">The sequence shown here is derived from an EMBL/GenBank/DDBJ whole genome shotgun (WGS) entry which is preliminary data.</text>
</comment>
<dbReference type="RefSeq" id="WP_189028579.1">
    <property type="nucleotide sequence ID" value="NZ_BMNE01000003.1"/>
</dbReference>
<evidence type="ECO:0000313" key="3">
    <source>
        <dbReference type="Proteomes" id="UP000658127"/>
    </source>
</evidence>
<dbReference type="PIRSF" id="PIRSF021774">
    <property type="entry name" value="UCP021774"/>
    <property type="match status" value="1"/>
</dbReference>
<gene>
    <name evidence="2" type="ORF">GCM10011610_31260</name>
</gene>
<proteinExistence type="predicted"/>
<keyword evidence="3" id="KW-1185">Reference proteome</keyword>
<sequence>MDLALSTTLQHITFDDAIERTRTALAAQGFGILTDIDMRATMKAKLGQEMEDYRILGACNPPLAHRAVDIDRQIGLLLPCNVVVRRDRAADDTVIVEAMNPQVMATVTGEPAFDPVVADATARLRAAIDALSAS</sequence>
<dbReference type="InterPro" id="IPR005180">
    <property type="entry name" value="DUF302"/>
</dbReference>
<accession>A0ABQ2KGJ3</accession>
<feature type="domain" description="DUF302" evidence="1">
    <location>
        <begin position="36"/>
        <end position="101"/>
    </location>
</feature>
<dbReference type="SUPFAM" id="SSF103247">
    <property type="entry name" value="TT1751-like"/>
    <property type="match status" value="1"/>
</dbReference>
<reference evidence="3" key="1">
    <citation type="journal article" date="2019" name="Int. J. Syst. Evol. Microbiol.">
        <title>The Global Catalogue of Microorganisms (GCM) 10K type strain sequencing project: providing services to taxonomists for standard genome sequencing and annotation.</title>
        <authorList>
            <consortium name="The Broad Institute Genomics Platform"/>
            <consortium name="The Broad Institute Genome Sequencing Center for Infectious Disease"/>
            <person name="Wu L."/>
            <person name="Ma J."/>
        </authorList>
    </citation>
    <scope>NUCLEOTIDE SEQUENCE [LARGE SCALE GENOMIC DNA]</scope>
    <source>
        <strain evidence="3">CGMCC 4.7329</strain>
    </source>
</reference>
<evidence type="ECO:0000259" key="1">
    <source>
        <dbReference type="Pfam" id="PF03625"/>
    </source>
</evidence>
<dbReference type="Pfam" id="PF03625">
    <property type="entry name" value="DUF302"/>
    <property type="match status" value="1"/>
</dbReference>
<dbReference type="Gene3D" id="3.30.310.70">
    <property type="entry name" value="TT1751-like domain"/>
    <property type="match status" value="1"/>
</dbReference>
<protein>
    <submittedName>
        <fullName evidence="2">ABC transporter</fullName>
    </submittedName>
</protein>
<organism evidence="2 3">
    <name type="scientific">Nocardia rhizosphaerihabitans</name>
    <dbReference type="NCBI Taxonomy" id="1691570"/>
    <lineage>
        <taxon>Bacteria</taxon>
        <taxon>Bacillati</taxon>
        <taxon>Actinomycetota</taxon>
        <taxon>Actinomycetes</taxon>
        <taxon>Mycobacteriales</taxon>
        <taxon>Nocardiaceae</taxon>
        <taxon>Nocardia</taxon>
    </lineage>
</organism>
<dbReference type="PANTHER" id="PTHR38342">
    <property type="entry name" value="SLR5037 PROTEIN"/>
    <property type="match status" value="1"/>
</dbReference>
<name>A0ABQ2KGJ3_9NOCA</name>
<evidence type="ECO:0000313" key="2">
    <source>
        <dbReference type="EMBL" id="GGN81149.1"/>
    </source>
</evidence>
<dbReference type="InterPro" id="IPR035923">
    <property type="entry name" value="TT1751-like_sf"/>
</dbReference>
<dbReference type="EMBL" id="BMNE01000003">
    <property type="protein sequence ID" value="GGN81149.1"/>
    <property type="molecule type" value="Genomic_DNA"/>
</dbReference>
<dbReference type="CDD" id="cd14797">
    <property type="entry name" value="DUF302"/>
    <property type="match status" value="1"/>
</dbReference>
<dbReference type="Proteomes" id="UP000658127">
    <property type="component" value="Unassembled WGS sequence"/>
</dbReference>